<comment type="caution">
    <text evidence="4">The sequence shown here is derived from an EMBL/GenBank/DDBJ whole genome shotgun (WGS) entry which is preliminary data.</text>
</comment>
<dbReference type="Pfam" id="PF24883">
    <property type="entry name" value="NPHP3_N"/>
    <property type="match status" value="1"/>
</dbReference>
<keyword evidence="1" id="KW-0677">Repeat</keyword>
<dbReference type="PANTHER" id="PTHR10039">
    <property type="entry name" value="AMELOGENIN"/>
    <property type="match status" value="1"/>
</dbReference>
<feature type="compositionally biased region" description="Polar residues" evidence="2">
    <location>
        <begin position="80"/>
        <end position="102"/>
    </location>
</feature>
<evidence type="ECO:0000259" key="3">
    <source>
        <dbReference type="Pfam" id="PF24883"/>
    </source>
</evidence>
<reference evidence="4" key="1">
    <citation type="journal article" date="2020" name="New Phytol.">
        <title>Comparative genomics reveals dynamic genome evolution in host specialist ectomycorrhizal fungi.</title>
        <authorList>
            <person name="Lofgren L.A."/>
            <person name="Nguyen N.H."/>
            <person name="Vilgalys R."/>
            <person name="Ruytinx J."/>
            <person name="Liao H.L."/>
            <person name="Branco S."/>
            <person name="Kuo A."/>
            <person name="LaButti K."/>
            <person name="Lipzen A."/>
            <person name="Andreopoulos W."/>
            <person name="Pangilinan J."/>
            <person name="Riley R."/>
            <person name="Hundley H."/>
            <person name="Na H."/>
            <person name="Barry K."/>
            <person name="Grigoriev I.V."/>
            <person name="Stajich J.E."/>
            <person name="Kennedy P.G."/>
        </authorList>
    </citation>
    <scope>NUCLEOTIDE SEQUENCE</scope>
    <source>
        <strain evidence="4">FC203</strain>
    </source>
</reference>
<dbReference type="Gene3D" id="3.40.50.300">
    <property type="entry name" value="P-loop containing nucleotide triphosphate hydrolases"/>
    <property type="match status" value="1"/>
</dbReference>
<gene>
    <name evidence="4" type="ORF">F5891DRAFT_979464</name>
</gene>
<keyword evidence="5" id="KW-1185">Reference proteome</keyword>
<dbReference type="InterPro" id="IPR056884">
    <property type="entry name" value="NPHP3-like_N"/>
</dbReference>
<dbReference type="AlphaFoldDB" id="A0AAD4E8H4"/>
<accession>A0AAD4E8H4</accession>
<dbReference type="SUPFAM" id="SSF52540">
    <property type="entry name" value="P-loop containing nucleoside triphosphate hydrolases"/>
    <property type="match status" value="1"/>
</dbReference>
<feature type="region of interest" description="Disordered" evidence="2">
    <location>
        <begin position="1"/>
        <end position="115"/>
    </location>
</feature>
<dbReference type="RefSeq" id="XP_041226836.1">
    <property type="nucleotide sequence ID" value="XM_041376894.1"/>
</dbReference>
<evidence type="ECO:0000256" key="2">
    <source>
        <dbReference type="SAM" id="MobiDB-lite"/>
    </source>
</evidence>
<feature type="compositionally biased region" description="Basic and acidic residues" evidence="2">
    <location>
        <begin position="67"/>
        <end position="79"/>
    </location>
</feature>
<evidence type="ECO:0000313" key="4">
    <source>
        <dbReference type="EMBL" id="KAG1901261.1"/>
    </source>
</evidence>
<organism evidence="4 5">
    <name type="scientific">Suillus fuscotomentosus</name>
    <dbReference type="NCBI Taxonomy" id="1912939"/>
    <lineage>
        <taxon>Eukaryota</taxon>
        <taxon>Fungi</taxon>
        <taxon>Dikarya</taxon>
        <taxon>Basidiomycota</taxon>
        <taxon>Agaricomycotina</taxon>
        <taxon>Agaricomycetes</taxon>
        <taxon>Agaricomycetidae</taxon>
        <taxon>Boletales</taxon>
        <taxon>Suillineae</taxon>
        <taxon>Suillaceae</taxon>
        <taxon>Suillus</taxon>
    </lineage>
</organism>
<protein>
    <recommendedName>
        <fullName evidence="3">Nephrocystin 3-like N-terminal domain-containing protein</fullName>
    </recommendedName>
</protein>
<evidence type="ECO:0000256" key="1">
    <source>
        <dbReference type="ARBA" id="ARBA00022737"/>
    </source>
</evidence>
<sequence>MSEDLRPDIDPPPGTSRSNQANVIESLKRSKRTRNRTTAVQNIETEGASSSQKVESFGILRGPQDMLHLHPSNDNKHPTTSEIPSDSMNQGLSDEPASQVQAAPSDKDKGPDPQLVDAELQGAYDGTQNILLGKRDSMASAADNAPAGFATADDFETTYLQPLKIIDGVLEKIADVWAIIIHPYAKMALGVLSAASKIIVAQAERNKSIYSLLKQLAEIYRFMTQDDNLISLEISFSRLFECAHFIRDYSETELLLGKNVFSETDDIIKRYSDTLDDLVRQFRDQVDRDMAVFVQHTGKDSDILLSLHSLTLFQAIPWISGIAYAKGAGLNTMKQCLPGTRKEVPSQITDWINGSGDAAQRVLWLSGPAGTGKPVIAQTIAKAFNDMGVLGSCLRFDKAEKRHEIFFSSIVRDLADRDPEMRRALASAVKNSTSLKNSKDIFQHVGPVLIVIEALDESGGVETRRDLLRILAGKLQNKDLSQITRLPSTFRILVTSHPLHDIEDAFHGTRHILWSSMDKIPASGGAQHPHVRI</sequence>
<feature type="domain" description="Nephrocystin 3-like N-terminal" evidence="3">
    <location>
        <begin position="347"/>
        <end position="496"/>
    </location>
</feature>
<name>A0AAD4E8H4_9AGAM</name>
<dbReference type="Proteomes" id="UP001195769">
    <property type="component" value="Unassembled WGS sequence"/>
</dbReference>
<proteinExistence type="predicted"/>
<feature type="compositionally biased region" description="Polar residues" evidence="2">
    <location>
        <begin position="36"/>
        <end position="54"/>
    </location>
</feature>
<dbReference type="GeneID" id="64671192"/>
<dbReference type="InterPro" id="IPR027417">
    <property type="entry name" value="P-loop_NTPase"/>
</dbReference>
<evidence type="ECO:0000313" key="5">
    <source>
        <dbReference type="Proteomes" id="UP001195769"/>
    </source>
</evidence>
<dbReference type="EMBL" id="JABBWK010000022">
    <property type="protein sequence ID" value="KAG1901261.1"/>
    <property type="molecule type" value="Genomic_DNA"/>
</dbReference>